<dbReference type="GeneID" id="36409700"/>
<sequence>MYIKLIPVLNQAEPVNRMFLLCITLGTSVAASSRHRELRQLIINATFDLALKAVNDTSIIDGDLQGDTA</sequence>
<reference evidence="2" key="1">
    <citation type="submission" date="2014-09" db="EMBL/GenBank/DDBJ databases">
        <authorList>
            <person name="Sharma Rahul"/>
            <person name="Thines Marco"/>
        </authorList>
    </citation>
    <scope>NUCLEOTIDE SEQUENCE [LARGE SCALE GENOMIC DNA]</scope>
</reference>
<dbReference type="EMBL" id="CCYD01000645">
    <property type="protein sequence ID" value="CEG42703.1"/>
    <property type="molecule type" value="Genomic_DNA"/>
</dbReference>
<proteinExistence type="predicted"/>
<evidence type="ECO:0000313" key="2">
    <source>
        <dbReference type="Proteomes" id="UP000054928"/>
    </source>
</evidence>
<accession>A0A0P1ANF8</accession>
<dbReference type="Proteomes" id="UP000054928">
    <property type="component" value="Unassembled WGS sequence"/>
</dbReference>
<keyword evidence="2" id="KW-1185">Reference proteome</keyword>
<protein>
    <submittedName>
        <fullName evidence="1">Uncharacterized protein</fullName>
    </submittedName>
</protein>
<evidence type="ECO:0000313" key="1">
    <source>
        <dbReference type="EMBL" id="CEG42703.1"/>
    </source>
</evidence>
<dbReference type="AlphaFoldDB" id="A0A0P1ANF8"/>
<organism evidence="1 2">
    <name type="scientific">Plasmopara halstedii</name>
    <name type="common">Downy mildew of sunflower</name>
    <dbReference type="NCBI Taxonomy" id="4781"/>
    <lineage>
        <taxon>Eukaryota</taxon>
        <taxon>Sar</taxon>
        <taxon>Stramenopiles</taxon>
        <taxon>Oomycota</taxon>
        <taxon>Peronosporomycetes</taxon>
        <taxon>Peronosporales</taxon>
        <taxon>Peronosporaceae</taxon>
        <taxon>Plasmopara</taxon>
    </lineage>
</organism>
<dbReference type="RefSeq" id="XP_024579072.1">
    <property type="nucleotide sequence ID" value="XM_024728612.1"/>
</dbReference>
<name>A0A0P1ANF8_PLAHL</name>